<feature type="transmembrane region" description="Helical" evidence="9">
    <location>
        <begin position="217"/>
        <end position="237"/>
    </location>
</feature>
<dbReference type="SUPFAM" id="SSF161111">
    <property type="entry name" value="Cation efflux protein transmembrane domain-like"/>
    <property type="match status" value="1"/>
</dbReference>
<dbReference type="RefSeq" id="XP_005848492.1">
    <property type="nucleotide sequence ID" value="XM_005848430.1"/>
</dbReference>
<dbReference type="PANTHER" id="PTHR43840">
    <property type="entry name" value="MITOCHONDRIAL METAL TRANSPORTER 1-RELATED"/>
    <property type="match status" value="1"/>
</dbReference>
<sequence>MSQTSDPTAPLLSSIGEIEAGTSRANSPARKPGLARPSFSAPIALLAQHKKTPEQLERLLNGTSRSRRAALEDYYLAQNEHIDSLLGTQAIHRGLYSNDREEEDAAVARALNLSFAANCVLLAVRVGIAVVSGSLSLYTATIDAVLDVISSAMLYYTSWQSKRENKYLYPVGKERMEPLGVIVFSTCMATACISVILESVKALISPPQDEGLPTQQLWLISGATVFVVVMKLALFLFCRGNRNPAVRAFALDHLNDVLVNGVGLAGALLGARVAAFWDPTIAILLSLWVVWAWGSQAREHILNLVGLSAPPELLQKLTYLAFYHDQRVHQIDTVRAFSYGSTFIAEIDIVLPEDMRLKEAHDIGEALQFKLEMLPEVARAYVHLDYETTHAPEH</sequence>
<dbReference type="InterPro" id="IPR036837">
    <property type="entry name" value="Cation_efflux_CTD_sf"/>
</dbReference>
<comment type="similarity">
    <text evidence="2">Belongs to the cation diffusion facilitator (CDF) transporter (TC 2.A.4) family. SLC30A subfamily.</text>
</comment>
<proteinExistence type="inferred from homology"/>
<evidence type="ECO:0000256" key="4">
    <source>
        <dbReference type="ARBA" id="ARBA00022692"/>
    </source>
</evidence>
<dbReference type="Pfam" id="PF01545">
    <property type="entry name" value="Cation_efflux"/>
    <property type="match status" value="1"/>
</dbReference>
<keyword evidence="7 9" id="KW-0472">Membrane</keyword>
<dbReference type="STRING" id="554065.E1ZDC5"/>
<evidence type="ECO:0000259" key="10">
    <source>
        <dbReference type="Pfam" id="PF01545"/>
    </source>
</evidence>
<dbReference type="InterPro" id="IPR027470">
    <property type="entry name" value="Cation_efflux_CTD"/>
</dbReference>
<keyword evidence="13" id="KW-1185">Reference proteome</keyword>
<dbReference type="SUPFAM" id="SSF160240">
    <property type="entry name" value="Cation efflux protein cytoplasmic domain-like"/>
    <property type="match status" value="1"/>
</dbReference>
<dbReference type="FunFam" id="3.30.70.1350:FF:000001">
    <property type="entry name" value="Metal tolerance protein 11"/>
    <property type="match status" value="1"/>
</dbReference>
<gene>
    <name evidence="12" type="ORF">CHLNCDRAFT_59655</name>
</gene>
<dbReference type="KEGG" id="cvr:CHLNCDRAFT_59655"/>
<dbReference type="GO" id="GO:0012505">
    <property type="term" value="C:endomembrane system"/>
    <property type="evidence" value="ECO:0007669"/>
    <property type="project" value="UniProtKB-SubCell"/>
</dbReference>
<dbReference type="NCBIfam" id="TIGR01297">
    <property type="entry name" value="CDF"/>
    <property type="match status" value="1"/>
</dbReference>
<keyword evidence="5 9" id="KW-1133">Transmembrane helix</keyword>
<feature type="transmembrane region" description="Helical" evidence="9">
    <location>
        <begin position="110"/>
        <end position="131"/>
    </location>
</feature>
<dbReference type="EMBL" id="GL433842">
    <property type="protein sequence ID" value="EFN56390.1"/>
    <property type="molecule type" value="Genomic_DNA"/>
</dbReference>
<dbReference type="GO" id="GO:0016020">
    <property type="term" value="C:membrane"/>
    <property type="evidence" value="ECO:0007669"/>
    <property type="project" value="InterPro"/>
</dbReference>
<dbReference type="FunCoup" id="E1ZDC5">
    <property type="interactions" value="79"/>
</dbReference>
<feature type="transmembrane region" description="Helical" evidence="9">
    <location>
        <begin position="178"/>
        <end position="197"/>
    </location>
</feature>
<evidence type="ECO:0000256" key="3">
    <source>
        <dbReference type="ARBA" id="ARBA00022448"/>
    </source>
</evidence>
<evidence type="ECO:0000256" key="8">
    <source>
        <dbReference type="SAM" id="MobiDB-lite"/>
    </source>
</evidence>
<dbReference type="InterPro" id="IPR027469">
    <property type="entry name" value="Cation_efflux_TMD_sf"/>
</dbReference>
<dbReference type="InParanoid" id="E1ZDC5"/>
<evidence type="ECO:0000256" key="6">
    <source>
        <dbReference type="ARBA" id="ARBA00023065"/>
    </source>
</evidence>
<evidence type="ECO:0000259" key="11">
    <source>
        <dbReference type="Pfam" id="PF16916"/>
    </source>
</evidence>
<name>E1ZDC5_CHLVA</name>
<dbReference type="Proteomes" id="UP000008141">
    <property type="component" value="Unassembled WGS sequence"/>
</dbReference>
<feature type="domain" description="Cation efflux protein transmembrane" evidence="10">
    <location>
        <begin position="113"/>
        <end position="304"/>
    </location>
</feature>
<evidence type="ECO:0000256" key="7">
    <source>
        <dbReference type="ARBA" id="ARBA00023136"/>
    </source>
</evidence>
<dbReference type="Pfam" id="PF16916">
    <property type="entry name" value="ZT_dimer"/>
    <property type="match status" value="1"/>
</dbReference>
<reference evidence="12 13" key="1">
    <citation type="journal article" date="2010" name="Plant Cell">
        <title>The Chlorella variabilis NC64A genome reveals adaptation to photosymbiosis, coevolution with viruses, and cryptic sex.</title>
        <authorList>
            <person name="Blanc G."/>
            <person name="Duncan G."/>
            <person name="Agarkova I."/>
            <person name="Borodovsky M."/>
            <person name="Gurnon J."/>
            <person name="Kuo A."/>
            <person name="Lindquist E."/>
            <person name="Lucas S."/>
            <person name="Pangilinan J."/>
            <person name="Polle J."/>
            <person name="Salamov A."/>
            <person name="Terry A."/>
            <person name="Yamada T."/>
            <person name="Dunigan D.D."/>
            <person name="Grigoriev I.V."/>
            <person name="Claverie J.M."/>
            <person name="Van Etten J.L."/>
        </authorList>
    </citation>
    <scope>NUCLEOTIDE SEQUENCE [LARGE SCALE GENOMIC DNA]</scope>
    <source>
        <strain evidence="12 13">NC64A</strain>
    </source>
</reference>
<evidence type="ECO:0000256" key="5">
    <source>
        <dbReference type="ARBA" id="ARBA00022989"/>
    </source>
</evidence>
<protein>
    <submittedName>
        <fullName evidence="12">Uncharacterized protein</fullName>
    </submittedName>
</protein>
<dbReference type="OMA" id="CWALRNQ"/>
<dbReference type="Gene3D" id="3.30.70.1350">
    <property type="entry name" value="Cation efflux protein, cytoplasmic domain"/>
    <property type="match status" value="1"/>
</dbReference>
<dbReference type="AlphaFoldDB" id="E1ZDC5"/>
<dbReference type="Gene3D" id="1.20.1510.10">
    <property type="entry name" value="Cation efflux protein transmembrane domain"/>
    <property type="match status" value="1"/>
</dbReference>
<keyword evidence="6" id="KW-0406">Ion transport</keyword>
<dbReference type="GO" id="GO:0008324">
    <property type="term" value="F:monoatomic cation transmembrane transporter activity"/>
    <property type="evidence" value="ECO:0007669"/>
    <property type="project" value="InterPro"/>
</dbReference>
<evidence type="ECO:0000256" key="2">
    <source>
        <dbReference type="ARBA" id="ARBA00008873"/>
    </source>
</evidence>
<evidence type="ECO:0000256" key="9">
    <source>
        <dbReference type="SAM" id="Phobius"/>
    </source>
</evidence>
<dbReference type="InterPro" id="IPR050291">
    <property type="entry name" value="CDF_Transporter"/>
</dbReference>
<comment type="subcellular location">
    <subcellularLocation>
        <location evidence="1">Endomembrane system</location>
        <topology evidence="1">Multi-pass membrane protein</topology>
    </subcellularLocation>
</comment>
<dbReference type="GeneID" id="17355776"/>
<dbReference type="OrthoDB" id="78296at2759"/>
<keyword evidence="4 9" id="KW-0812">Transmembrane</keyword>
<dbReference type="eggNOG" id="KOG1485">
    <property type="taxonomic scope" value="Eukaryota"/>
</dbReference>
<feature type="transmembrane region" description="Helical" evidence="9">
    <location>
        <begin position="137"/>
        <end position="157"/>
    </location>
</feature>
<dbReference type="InterPro" id="IPR002524">
    <property type="entry name" value="Cation_efflux"/>
</dbReference>
<evidence type="ECO:0000313" key="12">
    <source>
        <dbReference type="EMBL" id="EFN56390.1"/>
    </source>
</evidence>
<dbReference type="InterPro" id="IPR058533">
    <property type="entry name" value="Cation_efflux_TM"/>
</dbReference>
<dbReference type="PANTHER" id="PTHR43840:SF13">
    <property type="entry name" value="CATION EFFLUX PROTEIN CYTOPLASMIC DOMAIN-CONTAINING PROTEIN"/>
    <property type="match status" value="1"/>
</dbReference>
<accession>E1ZDC5</accession>
<feature type="region of interest" description="Disordered" evidence="8">
    <location>
        <begin position="1"/>
        <end position="34"/>
    </location>
</feature>
<evidence type="ECO:0000313" key="13">
    <source>
        <dbReference type="Proteomes" id="UP000008141"/>
    </source>
</evidence>
<feature type="transmembrane region" description="Helical" evidence="9">
    <location>
        <begin position="249"/>
        <end position="269"/>
    </location>
</feature>
<evidence type="ECO:0000256" key="1">
    <source>
        <dbReference type="ARBA" id="ARBA00004127"/>
    </source>
</evidence>
<feature type="domain" description="Cation efflux protein cytoplasmic" evidence="11">
    <location>
        <begin position="324"/>
        <end position="385"/>
    </location>
</feature>
<dbReference type="FunFam" id="1.20.1510.10:FF:000005">
    <property type="entry name" value="Putative Cation diffusion facilitator 1"/>
    <property type="match status" value="1"/>
</dbReference>
<organism evidence="13">
    <name type="scientific">Chlorella variabilis</name>
    <name type="common">Green alga</name>
    <dbReference type="NCBI Taxonomy" id="554065"/>
    <lineage>
        <taxon>Eukaryota</taxon>
        <taxon>Viridiplantae</taxon>
        <taxon>Chlorophyta</taxon>
        <taxon>core chlorophytes</taxon>
        <taxon>Trebouxiophyceae</taxon>
        <taxon>Chlorellales</taxon>
        <taxon>Chlorellaceae</taxon>
        <taxon>Chlorella clade</taxon>
        <taxon>Chlorella</taxon>
    </lineage>
</organism>
<keyword evidence="3" id="KW-0813">Transport</keyword>